<protein>
    <submittedName>
        <fullName evidence="2">Uncharacterized protein</fullName>
    </submittedName>
</protein>
<dbReference type="EMBL" id="FO681348">
    <property type="protein sequence ID" value="CCV66696.1"/>
    <property type="molecule type" value="Genomic_DNA"/>
</dbReference>
<proteinExistence type="predicted"/>
<evidence type="ECO:0000313" key="2">
    <source>
        <dbReference type="EMBL" id="CCV66696.1"/>
    </source>
</evidence>
<keyword evidence="1" id="KW-0472">Membrane</keyword>
<keyword evidence="1" id="KW-1133">Transmembrane helix</keyword>
<gene>
    <name evidence="2" type="ORF">BN85316750</name>
</gene>
<name>U4KQF8_9MOLU</name>
<dbReference type="KEGG" id="abra:BN85316750"/>
<dbReference type="RefSeq" id="WP_030005546.1">
    <property type="nucleotide sequence ID" value="NC_022549.1"/>
</dbReference>
<accession>U4KQF8</accession>
<evidence type="ECO:0000313" key="3">
    <source>
        <dbReference type="Proteomes" id="UP000032737"/>
    </source>
</evidence>
<reference evidence="2 3" key="1">
    <citation type="journal article" date="2013" name="J. Mol. Microbiol. Biotechnol.">
        <title>Analysis of the Complete Genomes of Acholeplasma brassicae , A. palmae and A. laidlawii and Their Comparison to the Obligate Parasites from ' Candidatus Phytoplasma'.</title>
        <authorList>
            <person name="Kube M."/>
            <person name="Siewert C."/>
            <person name="Migdoll A.M."/>
            <person name="Duduk B."/>
            <person name="Holz S."/>
            <person name="Rabus R."/>
            <person name="Seemuller E."/>
            <person name="Mitrovic J."/>
            <person name="Muller I."/>
            <person name="Buttner C."/>
            <person name="Reinhardt R."/>
        </authorList>
    </citation>
    <scope>NUCLEOTIDE SEQUENCE [LARGE SCALE GENOMIC DNA]</scope>
    <source>
        <strain evidence="3">0502</strain>
    </source>
</reference>
<evidence type="ECO:0000256" key="1">
    <source>
        <dbReference type="SAM" id="Phobius"/>
    </source>
</evidence>
<feature type="transmembrane region" description="Helical" evidence="1">
    <location>
        <begin position="6"/>
        <end position="26"/>
    </location>
</feature>
<keyword evidence="1" id="KW-0812">Transmembrane</keyword>
<dbReference type="AlphaFoldDB" id="U4KQF8"/>
<dbReference type="Proteomes" id="UP000032737">
    <property type="component" value="Chromosome"/>
</dbReference>
<sequence>MKSKIVFTSIITISILALIITGIALLQNDKNPWTQGIYFREQFGYSVFIDETPTIEIYYFNVQTAEDPLKNRSVVLFTNQQEPLSTTLIDSEVIRENKHFVEHKLVVQIDMVNQVKIIDSIRFYQGSNYEDYPIGNYTVQQVERTAEIPRHLELSYGMSMVDGYDLSIKNISNETQSVTIISNHELYTPKQITLNINADDTVLTTISLTQYADNPYAIYHLRPLITFKSTTTEVVYQNTVIVPGIEMSVMNIKDVLMFVNQKIEGNHDKN</sequence>
<keyword evidence="3" id="KW-1185">Reference proteome</keyword>
<organism evidence="2 3">
    <name type="scientific">Acholeplasma brassicae</name>
    <dbReference type="NCBI Taxonomy" id="61635"/>
    <lineage>
        <taxon>Bacteria</taxon>
        <taxon>Bacillati</taxon>
        <taxon>Mycoplasmatota</taxon>
        <taxon>Mollicutes</taxon>
        <taxon>Acholeplasmatales</taxon>
        <taxon>Acholeplasmataceae</taxon>
        <taxon>Acholeplasma</taxon>
    </lineage>
</organism>
<dbReference type="STRING" id="61635.BN85316750"/>
<dbReference type="HOGENOM" id="CLU_1025356_0_0_14"/>